<feature type="compositionally biased region" description="Polar residues" evidence="1">
    <location>
        <begin position="103"/>
        <end position="115"/>
    </location>
</feature>
<comment type="caution">
    <text evidence="2">The sequence shown here is derived from an EMBL/GenBank/DDBJ whole genome shotgun (WGS) entry which is preliminary data.</text>
</comment>
<gene>
    <name evidence="2" type="ORF">VaNZ11_014708</name>
</gene>
<keyword evidence="3" id="KW-1185">Reference proteome</keyword>
<evidence type="ECO:0000256" key="1">
    <source>
        <dbReference type="SAM" id="MobiDB-lite"/>
    </source>
</evidence>
<proteinExistence type="predicted"/>
<evidence type="ECO:0000313" key="3">
    <source>
        <dbReference type="Proteomes" id="UP001165090"/>
    </source>
</evidence>
<dbReference type="Proteomes" id="UP001165090">
    <property type="component" value="Unassembled WGS sequence"/>
</dbReference>
<reference evidence="2 3" key="1">
    <citation type="journal article" date="2023" name="IScience">
        <title>Expanded male sex-determining region conserved during the evolution of homothallism in the green alga Volvox.</title>
        <authorList>
            <person name="Yamamoto K."/>
            <person name="Matsuzaki R."/>
            <person name="Mahakham W."/>
            <person name="Heman W."/>
            <person name="Sekimoto H."/>
            <person name="Kawachi M."/>
            <person name="Minakuchi Y."/>
            <person name="Toyoda A."/>
            <person name="Nozaki H."/>
        </authorList>
    </citation>
    <scope>NUCLEOTIDE SEQUENCE [LARGE SCALE GENOMIC DNA]</scope>
    <source>
        <strain evidence="2 3">NIES-4468</strain>
    </source>
</reference>
<protein>
    <submittedName>
        <fullName evidence="2">Uncharacterized protein</fullName>
    </submittedName>
</protein>
<sequence>MGQTLTTVPGYRPISSSASIPDNKMYFGHMNAIQRPCGRNYEGRGNGLAGILHDTSNSRSRESDVFGITYIRNIRCGASSTHFSSDVPSGAAREERMANNRAGSLTPSNIPTNLVHSPDRKHEADQQSQQVPTSSLARKPSLPLPPPAASARQGAVSKRSGRPKGSVRVRPTAASCLSVPRGVVAHSAQGKGWSLARQGCSKNSGWDHVPAAERRRSRGTDATLAHNAMMMPQSMIHTFAEPAGMTTATTMAMVMVDQSPHGLPPTLPMLPPLYNFGSLPLSGRRNWDGVVAQALTEGMDLLGTSVPTRDGIIPFMGLDRMATTLGAVDAMHGLRRSEVQASSFFQPLPYSLGSLTLDERVQWDAVIVEVLTEDLDAAHATVTLRTGTALYGGMCGAAAAAMKHVNKMEKVREPLPAPQRTYDLGSFTRSMRLCWEGIVGAVVG</sequence>
<evidence type="ECO:0000313" key="2">
    <source>
        <dbReference type="EMBL" id="GLI69963.1"/>
    </source>
</evidence>
<accession>A0ABQ5SJ16</accession>
<feature type="region of interest" description="Disordered" evidence="1">
    <location>
        <begin position="100"/>
        <end position="172"/>
    </location>
</feature>
<name>A0ABQ5SJ16_9CHLO</name>
<dbReference type="EMBL" id="BSDZ01000089">
    <property type="protein sequence ID" value="GLI69963.1"/>
    <property type="molecule type" value="Genomic_DNA"/>
</dbReference>
<organism evidence="2 3">
    <name type="scientific">Volvox africanus</name>
    <dbReference type="NCBI Taxonomy" id="51714"/>
    <lineage>
        <taxon>Eukaryota</taxon>
        <taxon>Viridiplantae</taxon>
        <taxon>Chlorophyta</taxon>
        <taxon>core chlorophytes</taxon>
        <taxon>Chlorophyceae</taxon>
        <taxon>CS clade</taxon>
        <taxon>Chlamydomonadales</taxon>
        <taxon>Volvocaceae</taxon>
        <taxon>Volvox</taxon>
    </lineage>
</organism>